<dbReference type="RefSeq" id="WP_203933799.1">
    <property type="nucleotide sequence ID" value="NZ_BOPH01000128.1"/>
</dbReference>
<organism evidence="1 2">
    <name type="scientific">Virgisporangium ochraceum</name>
    <dbReference type="NCBI Taxonomy" id="65505"/>
    <lineage>
        <taxon>Bacteria</taxon>
        <taxon>Bacillati</taxon>
        <taxon>Actinomycetota</taxon>
        <taxon>Actinomycetes</taxon>
        <taxon>Micromonosporales</taxon>
        <taxon>Micromonosporaceae</taxon>
        <taxon>Virgisporangium</taxon>
    </lineage>
</organism>
<reference evidence="1" key="1">
    <citation type="submission" date="2021-01" db="EMBL/GenBank/DDBJ databases">
        <title>Whole genome shotgun sequence of Virgisporangium ochraceum NBRC 16418.</title>
        <authorList>
            <person name="Komaki H."/>
            <person name="Tamura T."/>
        </authorList>
    </citation>
    <scope>NUCLEOTIDE SEQUENCE</scope>
    <source>
        <strain evidence="1">NBRC 16418</strain>
    </source>
</reference>
<name>A0A8J4A603_9ACTN</name>
<dbReference type="Proteomes" id="UP000635606">
    <property type="component" value="Unassembled WGS sequence"/>
</dbReference>
<dbReference type="AlphaFoldDB" id="A0A8J4A603"/>
<accession>A0A8J4A603</accession>
<comment type="caution">
    <text evidence="1">The sequence shown here is derived from an EMBL/GenBank/DDBJ whole genome shotgun (WGS) entry which is preliminary data.</text>
</comment>
<gene>
    <name evidence="1" type="ORF">Voc01_089020</name>
</gene>
<proteinExistence type="predicted"/>
<protein>
    <submittedName>
        <fullName evidence="1">Uncharacterized protein</fullName>
    </submittedName>
</protein>
<keyword evidence="2" id="KW-1185">Reference proteome</keyword>
<evidence type="ECO:0000313" key="2">
    <source>
        <dbReference type="Proteomes" id="UP000635606"/>
    </source>
</evidence>
<evidence type="ECO:0000313" key="1">
    <source>
        <dbReference type="EMBL" id="GIJ73985.1"/>
    </source>
</evidence>
<dbReference type="EMBL" id="BOPH01000128">
    <property type="protein sequence ID" value="GIJ73985.1"/>
    <property type="molecule type" value="Genomic_DNA"/>
</dbReference>
<sequence length="149" mass="16392">MARVEFDVRSGTVAPERFIAALTDFSPTRAEVWPNIDAEHLKVHEVGDTWADVTEGSSLAGGVWERNRYDWSTPGTVKVETTESNTWQPGSSWLYEVTPEGAGSRVHVTVVRNPKSVKGRLIAALLTIGGPRPLRTATEKVVKRLEPPT</sequence>